<dbReference type="OrthoDB" id="280213at2157"/>
<evidence type="ECO:0000313" key="2">
    <source>
        <dbReference type="EMBL" id="SDX87085.1"/>
    </source>
</evidence>
<accession>A0A1H3F855</accession>
<dbReference type="Proteomes" id="UP000199170">
    <property type="component" value="Unassembled WGS sequence"/>
</dbReference>
<dbReference type="EMBL" id="FNPB01000003">
    <property type="protein sequence ID" value="SDX87085.1"/>
    <property type="molecule type" value="Genomic_DNA"/>
</dbReference>
<proteinExistence type="predicted"/>
<dbReference type="InterPro" id="IPR055553">
    <property type="entry name" value="DUF7129"/>
</dbReference>
<gene>
    <name evidence="2" type="ORF">SAMN04487946_103216</name>
</gene>
<protein>
    <recommendedName>
        <fullName evidence="1">DUF7129 domain-containing protein</fullName>
    </recommendedName>
</protein>
<sequence length="49" mass="5374">MVIYNGSIDPYHPDESRYECRICGARADEGGVCEQCGEASLVNIAVPRE</sequence>
<evidence type="ECO:0000313" key="3">
    <source>
        <dbReference type="Proteomes" id="UP000199170"/>
    </source>
</evidence>
<reference evidence="3" key="1">
    <citation type="submission" date="2016-10" db="EMBL/GenBank/DDBJ databases">
        <authorList>
            <person name="Varghese N."/>
            <person name="Submissions S."/>
        </authorList>
    </citation>
    <scope>NUCLEOTIDE SEQUENCE [LARGE SCALE GENOMIC DNA]</scope>
    <source>
        <strain evidence="3">CGMCC 1.10118</strain>
    </source>
</reference>
<evidence type="ECO:0000259" key="1">
    <source>
        <dbReference type="Pfam" id="PF23455"/>
    </source>
</evidence>
<organism evidence="2 3">
    <name type="scientific">Halobellus clavatus</name>
    <dbReference type="NCBI Taxonomy" id="660517"/>
    <lineage>
        <taxon>Archaea</taxon>
        <taxon>Methanobacteriati</taxon>
        <taxon>Methanobacteriota</taxon>
        <taxon>Stenosarchaea group</taxon>
        <taxon>Halobacteria</taxon>
        <taxon>Halobacteriales</taxon>
        <taxon>Haloferacaceae</taxon>
        <taxon>Halobellus</taxon>
    </lineage>
</organism>
<feature type="domain" description="DUF7129" evidence="1">
    <location>
        <begin position="7"/>
        <end position="49"/>
    </location>
</feature>
<dbReference type="Pfam" id="PF23455">
    <property type="entry name" value="DUF7129"/>
    <property type="match status" value="1"/>
</dbReference>
<dbReference type="NCBIfam" id="NF033497">
    <property type="entry name" value="rubre_like_arch"/>
    <property type="match status" value="1"/>
</dbReference>
<name>A0A1H3F855_9EURY</name>
<keyword evidence="3" id="KW-1185">Reference proteome</keyword>
<dbReference type="RefSeq" id="WP_139175666.1">
    <property type="nucleotide sequence ID" value="NZ_FNPB01000003.1"/>
</dbReference>
<dbReference type="AlphaFoldDB" id="A0A1H3F855"/>